<dbReference type="EMBL" id="PUHZ01000026">
    <property type="protein sequence ID" value="PQO41509.1"/>
    <property type="molecule type" value="Genomic_DNA"/>
</dbReference>
<feature type="coiled-coil region" evidence="9">
    <location>
        <begin position="210"/>
        <end position="237"/>
    </location>
</feature>
<evidence type="ECO:0000256" key="2">
    <source>
        <dbReference type="ARBA" id="ARBA00004370"/>
    </source>
</evidence>
<keyword evidence="10" id="KW-0472">Membrane</keyword>
<evidence type="ECO:0000259" key="12">
    <source>
        <dbReference type="PROSITE" id="PS50885"/>
    </source>
</evidence>
<evidence type="ECO:0000313" key="15">
    <source>
        <dbReference type="Proteomes" id="UP000237819"/>
    </source>
</evidence>
<evidence type="ECO:0000313" key="13">
    <source>
        <dbReference type="EMBL" id="PQO26822.1"/>
    </source>
</evidence>
<feature type="domain" description="Histidine kinase" evidence="11">
    <location>
        <begin position="246"/>
        <end position="457"/>
    </location>
</feature>
<evidence type="ECO:0000259" key="11">
    <source>
        <dbReference type="PROSITE" id="PS50109"/>
    </source>
</evidence>
<dbReference type="PANTHER" id="PTHR44936">
    <property type="entry name" value="SENSOR PROTEIN CREC"/>
    <property type="match status" value="1"/>
</dbReference>
<name>A0A2S8F3S9_9BACT</name>
<dbReference type="AlphaFoldDB" id="A0A2S8F3S9"/>
<evidence type="ECO:0000256" key="1">
    <source>
        <dbReference type="ARBA" id="ARBA00000085"/>
    </source>
</evidence>
<dbReference type="OrthoDB" id="1931120at2"/>
<dbReference type="Proteomes" id="UP000237819">
    <property type="component" value="Unassembled WGS sequence"/>
</dbReference>
<sequence>MRWPLRIQLLLPFAAVLLAIMVVVTLVTAQISVANAKSRIESRLRDVAAVLQSATFPLSDAVLEQMKGLSGAQYAVTQEGALIRSTLGDLQSDQLASLNVADSIDDLTLTEEMSIKDQRYFHAAVALQGRAQPGQVLHMFYPVDSYRKAWAAAAGPPFWIGLFGFVILVLVAFALARTVTAPIAQLQKQVERIAAGDASPIPPRGTNDEVRDLVDAVNQLAEQLTAYDEKIRTLERTRVLGQLGAGFAHQVRNAATGCKLALDIHALHCPLENDESMAIANQQLALITTHLRAIVNFGKEERRDFQPVDLREVVLEALPLVRPLAQHHHVNVTFVGEGNFPLQGEPTLLQTVLVNLLTNAVEAIAAQPHSDQPVHGEVRVELIKEADGICLTVADNGPGLPDEIAATAFDPLITSKREGVGLGLTIVREVARVHHGEATCRRVDGETRFEIHLTDTRSE</sequence>
<keyword evidence="8" id="KW-0067">ATP-binding</keyword>
<protein>
    <recommendedName>
        <fullName evidence="3">histidine kinase</fullName>
        <ecNumber evidence="3">2.7.13.3</ecNumber>
    </recommendedName>
</protein>
<dbReference type="PROSITE" id="PS50885">
    <property type="entry name" value="HAMP"/>
    <property type="match status" value="1"/>
</dbReference>
<dbReference type="SMART" id="SM00304">
    <property type="entry name" value="HAMP"/>
    <property type="match status" value="1"/>
</dbReference>
<feature type="domain" description="HAMP" evidence="12">
    <location>
        <begin position="177"/>
        <end position="229"/>
    </location>
</feature>
<dbReference type="CDD" id="cd06225">
    <property type="entry name" value="HAMP"/>
    <property type="match status" value="1"/>
</dbReference>
<evidence type="ECO:0000256" key="9">
    <source>
        <dbReference type="SAM" id="Coils"/>
    </source>
</evidence>
<dbReference type="SUPFAM" id="SSF55874">
    <property type="entry name" value="ATPase domain of HSP90 chaperone/DNA topoisomerase II/histidine kinase"/>
    <property type="match status" value="1"/>
</dbReference>
<dbReference type="GO" id="GO:0007165">
    <property type="term" value="P:signal transduction"/>
    <property type="evidence" value="ECO:0007669"/>
    <property type="project" value="InterPro"/>
</dbReference>
<evidence type="ECO:0000313" key="16">
    <source>
        <dbReference type="Proteomes" id="UP000239388"/>
    </source>
</evidence>
<keyword evidence="7" id="KW-0418">Kinase</keyword>
<dbReference type="InterPro" id="IPR005467">
    <property type="entry name" value="His_kinase_dom"/>
</dbReference>
<reference evidence="15 16" key="1">
    <citation type="submission" date="2018-02" db="EMBL/GenBank/DDBJ databases">
        <title>Comparative genomes isolates from brazilian mangrove.</title>
        <authorList>
            <person name="Araujo J.E."/>
            <person name="Taketani R.G."/>
            <person name="Silva M.C.P."/>
            <person name="Loureco M.V."/>
            <person name="Andreote F.D."/>
        </authorList>
    </citation>
    <scope>NUCLEOTIDE SEQUENCE [LARGE SCALE GENOMIC DNA]</scope>
    <source>
        <strain evidence="13 16">NAP PRIS-MGV</strain>
        <strain evidence="14 15">Nap-Phe MGV</strain>
    </source>
</reference>
<evidence type="ECO:0000313" key="14">
    <source>
        <dbReference type="EMBL" id="PQO41509.1"/>
    </source>
</evidence>
<dbReference type="Gene3D" id="3.30.565.10">
    <property type="entry name" value="Histidine kinase-like ATPase, C-terminal domain"/>
    <property type="match status" value="1"/>
</dbReference>
<evidence type="ECO:0000256" key="4">
    <source>
        <dbReference type="ARBA" id="ARBA00022553"/>
    </source>
</evidence>
<dbReference type="GO" id="GO:0004673">
    <property type="term" value="F:protein histidine kinase activity"/>
    <property type="evidence" value="ECO:0007669"/>
    <property type="project" value="UniProtKB-EC"/>
</dbReference>
<dbReference type="SMART" id="SM00387">
    <property type="entry name" value="HATPase_c"/>
    <property type="match status" value="1"/>
</dbReference>
<dbReference type="EC" id="2.7.13.3" evidence="3"/>
<dbReference type="RefSeq" id="WP_105339333.1">
    <property type="nucleotide sequence ID" value="NZ_PUHZ01000026.1"/>
</dbReference>
<dbReference type="Gene3D" id="6.10.340.10">
    <property type="match status" value="1"/>
</dbReference>
<gene>
    <name evidence="14" type="ORF">C5Y93_30845</name>
    <name evidence="13" type="ORF">C5Y98_29045</name>
</gene>
<comment type="subcellular location">
    <subcellularLocation>
        <location evidence="2">Membrane</location>
    </subcellularLocation>
</comment>
<dbReference type="GO" id="GO:0016020">
    <property type="term" value="C:membrane"/>
    <property type="evidence" value="ECO:0007669"/>
    <property type="project" value="UniProtKB-SubCell"/>
</dbReference>
<proteinExistence type="predicted"/>
<dbReference type="PRINTS" id="PR00344">
    <property type="entry name" value="BCTRLSENSOR"/>
</dbReference>
<keyword evidence="10" id="KW-0812">Transmembrane</keyword>
<dbReference type="InterPro" id="IPR050980">
    <property type="entry name" value="2C_sensor_his_kinase"/>
</dbReference>
<dbReference type="PROSITE" id="PS50109">
    <property type="entry name" value="HIS_KIN"/>
    <property type="match status" value="1"/>
</dbReference>
<evidence type="ECO:0000256" key="5">
    <source>
        <dbReference type="ARBA" id="ARBA00022679"/>
    </source>
</evidence>
<evidence type="ECO:0000256" key="7">
    <source>
        <dbReference type="ARBA" id="ARBA00022777"/>
    </source>
</evidence>
<dbReference type="GO" id="GO:0005524">
    <property type="term" value="F:ATP binding"/>
    <property type="evidence" value="ECO:0007669"/>
    <property type="project" value="UniProtKB-KW"/>
</dbReference>
<evidence type="ECO:0000256" key="3">
    <source>
        <dbReference type="ARBA" id="ARBA00012438"/>
    </source>
</evidence>
<organism evidence="13 16">
    <name type="scientific">Blastopirellula marina</name>
    <dbReference type="NCBI Taxonomy" id="124"/>
    <lineage>
        <taxon>Bacteria</taxon>
        <taxon>Pseudomonadati</taxon>
        <taxon>Planctomycetota</taxon>
        <taxon>Planctomycetia</taxon>
        <taxon>Pirellulales</taxon>
        <taxon>Pirellulaceae</taxon>
        <taxon>Blastopirellula</taxon>
    </lineage>
</organism>
<dbReference type="Pfam" id="PF02518">
    <property type="entry name" value="HATPase_c"/>
    <property type="match status" value="1"/>
</dbReference>
<dbReference type="InterPro" id="IPR004358">
    <property type="entry name" value="Sig_transdc_His_kin-like_C"/>
</dbReference>
<dbReference type="InterPro" id="IPR003660">
    <property type="entry name" value="HAMP_dom"/>
</dbReference>
<keyword evidence="6" id="KW-0547">Nucleotide-binding</keyword>
<dbReference type="InterPro" id="IPR036890">
    <property type="entry name" value="HATPase_C_sf"/>
</dbReference>
<feature type="transmembrane region" description="Helical" evidence="10">
    <location>
        <begin position="158"/>
        <end position="179"/>
    </location>
</feature>
<dbReference type="Proteomes" id="UP000239388">
    <property type="component" value="Unassembled WGS sequence"/>
</dbReference>
<keyword evidence="5" id="KW-0808">Transferase</keyword>
<dbReference type="PANTHER" id="PTHR44936:SF10">
    <property type="entry name" value="SENSOR PROTEIN RSTB"/>
    <property type="match status" value="1"/>
</dbReference>
<dbReference type="Pfam" id="PF00672">
    <property type="entry name" value="HAMP"/>
    <property type="match status" value="1"/>
</dbReference>
<evidence type="ECO:0000256" key="10">
    <source>
        <dbReference type="SAM" id="Phobius"/>
    </source>
</evidence>
<dbReference type="SUPFAM" id="SSF158472">
    <property type="entry name" value="HAMP domain-like"/>
    <property type="match status" value="1"/>
</dbReference>
<dbReference type="InterPro" id="IPR003594">
    <property type="entry name" value="HATPase_dom"/>
</dbReference>
<evidence type="ECO:0000256" key="8">
    <source>
        <dbReference type="ARBA" id="ARBA00022840"/>
    </source>
</evidence>
<keyword evidence="4" id="KW-0597">Phosphoprotein</keyword>
<dbReference type="EMBL" id="PUIB01000029">
    <property type="protein sequence ID" value="PQO26822.1"/>
    <property type="molecule type" value="Genomic_DNA"/>
</dbReference>
<keyword evidence="9" id="KW-0175">Coiled coil</keyword>
<accession>A0A2S8F3S9</accession>
<evidence type="ECO:0000256" key="6">
    <source>
        <dbReference type="ARBA" id="ARBA00022741"/>
    </source>
</evidence>
<comment type="catalytic activity">
    <reaction evidence="1">
        <text>ATP + protein L-histidine = ADP + protein N-phospho-L-histidine.</text>
        <dbReference type="EC" id="2.7.13.3"/>
    </reaction>
</comment>
<keyword evidence="10" id="KW-1133">Transmembrane helix</keyword>
<comment type="caution">
    <text evidence="13">The sequence shown here is derived from an EMBL/GenBank/DDBJ whole genome shotgun (WGS) entry which is preliminary data.</text>
</comment>